<feature type="compositionally biased region" description="Polar residues" evidence="1">
    <location>
        <begin position="66"/>
        <end position="75"/>
    </location>
</feature>
<feature type="region of interest" description="Disordered" evidence="1">
    <location>
        <begin position="576"/>
        <end position="595"/>
    </location>
</feature>
<keyword evidence="2" id="KW-0812">Transmembrane</keyword>
<protein>
    <submittedName>
        <fullName evidence="3">Uncharacterized protein</fullName>
    </submittedName>
</protein>
<evidence type="ECO:0000313" key="3">
    <source>
        <dbReference type="EMBL" id="MEJ2887981.1"/>
    </source>
</evidence>
<name>A0ABU8N6F5_9PSEU</name>
<feature type="region of interest" description="Disordered" evidence="1">
    <location>
        <begin position="62"/>
        <end position="126"/>
    </location>
</feature>
<organism evidence="3 4">
    <name type="scientific">Actinomycetospora aeridis</name>
    <dbReference type="NCBI Taxonomy" id="3129231"/>
    <lineage>
        <taxon>Bacteria</taxon>
        <taxon>Bacillati</taxon>
        <taxon>Actinomycetota</taxon>
        <taxon>Actinomycetes</taxon>
        <taxon>Pseudonocardiales</taxon>
        <taxon>Pseudonocardiaceae</taxon>
        <taxon>Actinomycetospora</taxon>
    </lineage>
</organism>
<feature type="region of interest" description="Disordered" evidence="1">
    <location>
        <begin position="518"/>
        <end position="551"/>
    </location>
</feature>
<keyword evidence="2" id="KW-1133">Transmembrane helix</keyword>
<gene>
    <name evidence="3" type="ORF">WCD41_16085</name>
</gene>
<proteinExistence type="predicted"/>
<dbReference type="Proteomes" id="UP001370100">
    <property type="component" value="Unassembled WGS sequence"/>
</dbReference>
<dbReference type="RefSeq" id="WP_337714472.1">
    <property type="nucleotide sequence ID" value="NZ_JBBEGL010000004.1"/>
</dbReference>
<evidence type="ECO:0000256" key="1">
    <source>
        <dbReference type="SAM" id="MobiDB-lite"/>
    </source>
</evidence>
<feature type="region of interest" description="Disordered" evidence="1">
    <location>
        <begin position="140"/>
        <end position="159"/>
    </location>
</feature>
<feature type="compositionally biased region" description="Acidic residues" evidence="1">
    <location>
        <begin position="83"/>
        <end position="92"/>
    </location>
</feature>
<evidence type="ECO:0000313" key="4">
    <source>
        <dbReference type="Proteomes" id="UP001370100"/>
    </source>
</evidence>
<feature type="compositionally biased region" description="Basic and acidic residues" evidence="1">
    <location>
        <begin position="525"/>
        <end position="548"/>
    </location>
</feature>
<reference evidence="3 4" key="1">
    <citation type="submission" date="2024-03" db="EMBL/GenBank/DDBJ databases">
        <title>Actinomycetospora sp. OC33-EN06, a novel actinomycete isolated from wild orchid (Aerides multiflora).</title>
        <authorList>
            <person name="Suriyachadkun C."/>
        </authorList>
    </citation>
    <scope>NUCLEOTIDE SEQUENCE [LARGE SCALE GENOMIC DNA]</scope>
    <source>
        <strain evidence="3 4">OC33-EN06</strain>
    </source>
</reference>
<dbReference type="EMBL" id="JBBEGL010000004">
    <property type="protein sequence ID" value="MEJ2887981.1"/>
    <property type="molecule type" value="Genomic_DNA"/>
</dbReference>
<accession>A0ABU8N6F5</accession>
<evidence type="ECO:0000256" key="2">
    <source>
        <dbReference type="SAM" id="Phobius"/>
    </source>
</evidence>
<sequence>MRPRTEIRTRGGEARCDVCWGGPVVAVCSGCRHRLCRAHDTILDPMGVVPFGRAARIDRTAWHTAAPSQGPTRPATSPPDVGPDVEPDDAEPDPPSATTSDPDAPEGAEGESPSGKGTPTVDDWRTLRLPRGVAGRLDAEWGYVPPPMESDDDWNAADRQARPQDRHLCPRCVPLDRGWHPEVVGACLTGAVAAGAFASGVVVVAGVLGGLALVRVGGHLVRSRTRRRRDLPLFPAADPQFRRPRMTETVTAEATLDAAQNYVSTTKSVAGAVEVDASWSRVEANTGAELARAADVERITAGHVLLQGPGALTVREDPDQTRTETTGNSLVTLTPRATGTHHLTGPWAVKVAYDPDRERAERAVELWVTPTIAPDSGRRVLELDVSWCTRGEERYDPGLRLKKLDLVRVAIPRTWGRIDGSSHADIATISRDEDHSVVEWTNVRVERRTLRGVPMHFGAHAVDEEEDIVRFTQGRTRGTIHLSVRMMSDIPPDATLAARVEARFLGAASGLTGASFHYAGGGQRPENRRPAVVDGPGIDHPEESEYGHRNVRPTTRYLLDAALDLKGLRYQAVRGVPDRDQPDDEQGAAEFPGVAPDHDTVARLVEALGDAKYYVKRTVENRPQLGHTAGTTARSWDIGGRFYEGVHPIDFDLQLTGEEPIGSGAESVARTAGARCRMTVHVRGAHASAVTHDRVVDGYRQLWVVVRGVLGTTEEQPAPSRDDRDDTPAKERACAAVRQGCRRGEITEAAMQDLLDRIEAAFERPEES</sequence>
<keyword evidence="4" id="KW-1185">Reference proteome</keyword>
<keyword evidence="2" id="KW-0472">Membrane</keyword>
<comment type="caution">
    <text evidence="3">The sequence shown here is derived from an EMBL/GenBank/DDBJ whole genome shotgun (WGS) entry which is preliminary data.</text>
</comment>
<feature type="transmembrane region" description="Helical" evidence="2">
    <location>
        <begin position="196"/>
        <end position="218"/>
    </location>
</feature>